<proteinExistence type="predicted"/>
<feature type="compositionally biased region" description="Basic residues" evidence="1">
    <location>
        <begin position="83"/>
        <end position="92"/>
    </location>
</feature>
<gene>
    <name evidence="2" type="ORF">B0T11DRAFT_4265</name>
</gene>
<protein>
    <submittedName>
        <fullName evidence="2">Uncharacterized protein</fullName>
    </submittedName>
</protein>
<feature type="region of interest" description="Disordered" evidence="1">
    <location>
        <begin position="128"/>
        <end position="168"/>
    </location>
</feature>
<accession>A0A8K0TM89</accession>
<evidence type="ECO:0000313" key="3">
    <source>
        <dbReference type="Proteomes" id="UP000813385"/>
    </source>
</evidence>
<evidence type="ECO:0000313" key="2">
    <source>
        <dbReference type="EMBL" id="KAH7374919.1"/>
    </source>
</evidence>
<sequence length="224" mass="25361">MASSDFDLIFSSREFLRHFDKAADSGPRKKKSNTIPEYPTFSFSSHATTAFTWTYTTSSTDERLSSPPLERRRGRPLLPSPCYHRRQQRRTRPDRTCPGLDHQTNRSHAYCRIYFCEVPERILRLSGREKPEDDEAAASDEQRLNLASPGPEDSGLWASQSTATNISGMARARWREEWARKGGQGRCESGHGRNRIAPGARRGGIPERDFSRRGTLSDCGQRAA</sequence>
<feature type="compositionally biased region" description="Polar residues" evidence="1">
    <location>
        <begin position="157"/>
        <end position="167"/>
    </location>
</feature>
<organism evidence="2 3">
    <name type="scientific">Plectosphaerella cucumerina</name>
    <dbReference type="NCBI Taxonomy" id="40658"/>
    <lineage>
        <taxon>Eukaryota</taxon>
        <taxon>Fungi</taxon>
        <taxon>Dikarya</taxon>
        <taxon>Ascomycota</taxon>
        <taxon>Pezizomycotina</taxon>
        <taxon>Sordariomycetes</taxon>
        <taxon>Hypocreomycetidae</taxon>
        <taxon>Glomerellales</taxon>
        <taxon>Plectosphaerellaceae</taxon>
        <taxon>Plectosphaerella</taxon>
    </lineage>
</organism>
<feature type="region of interest" description="Disordered" evidence="1">
    <location>
        <begin position="57"/>
        <end position="102"/>
    </location>
</feature>
<feature type="region of interest" description="Disordered" evidence="1">
    <location>
        <begin position="180"/>
        <end position="224"/>
    </location>
</feature>
<reference evidence="2" key="1">
    <citation type="journal article" date="2021" name="Nat. Commun.">
        <title>Genetic determinants of endophytism in the Arabidopsis root mycobiome.</title>
        <authorList>
            <person name="Mesny F."/>
            <person name="Miyauchi S."/>
            <person name="Thiergart T."/>
            <person name="Pickel B."/>
            <person name="Atanasova L."/>
            <person name="Karlsson M."/>
            <person name="Huettel B."/>
            <person name="Barry K.W."/>
            <person name="Haridas S."/>
            <person name="Chen C."/>
            <person name="Bauer D."/>
            <person name="Andreopoulos W."/>
            <person name="Pangilinan J."/>
            <person name="LaButti K."/>
            <person name="Riley R."/>
            <person name="Lipzen A."/>
            <person name="Clum A."/>
            <person name="Drula E."/>
            <person name="Henrissat B."/>
            <person name="Kohler A."/>
            <person name="Grigoriev I.V."/>
            <person name="Martin F.M."/>
            <person name="Hacquard S."/>
        </authorList>
    </citation>
    <scope>NUCLEOTIDE SEQUENCE</scope>
    <source>
        <strain evidence="2">MPI-CAGE-AT-0016</strain>
    </source>
</reference>
<comment type="caution">
    <text evidence="2">The sequence shown here is derived from an EMBL/GenBank/DDBJ whole genome shotgun (WGS) entry which is preliminary data.</text>
</comment>
<name>A0A8K0TM89_9PEZI</name>
<keyword evidence="3" id="KW-1185">Reference proteome</keyword>
<evidence type="ECO:0000256" key="1">
    <source>
        <dbReference type="SAM" id="MobiDB-lite"/>
    </source>
</evidence>
<dbReference type="AlphaFoldDB" id="A0A8K0TM89"/>
<dbReference type="EMBL" id="JAGPXD010000001">
    <property type="protein sequence ID" value="KAH7374919.1"/>
    <property type="molecule type" value="Genomic_DNA"/>
</dbReference>
<dbReference type="Proteomes" id="UP000813385">
    <property type="component" value="Unassembled WGS sequence"/>
</dbReference>